<dbReference type="InterPro" id="IPR029787">
    <property type="entry name" value="Nucleotide_cyclase"/>
</dbReference>
<dbReference type="RefSeq" id="WP_078929088.1">
    <property type="nucleotide sequence ID" value="NZ_FUXX01000031.1"/>
</dbReference>
<dbReference type="Gene3D" id="3.20.20.450">
    <property type="entry name" value="EAL domain"/>
    <property type="match status" value="1"/>
</dbReference>
<evidence type="ECO:0000313" key="4">
    <source>
        <dbReference type="Proteomes" id="UP000242432"/>
    </source>
</evidence>
<dbReference type="InterPro" id="IPR050706">
    <property type="entry name" value="Cyclic-di-GMP_PDE-like"/>
</dbReference>
<organism evidence="3 4">
    <name type="scientific">Succinivibrio dextrinosolvens DSM 3072</name>
    <dbReference type="NCBI Taxonomy" id="1123324"/>
    <lineage>
        <taxon>Bacteria</taxon>
        <taxon>Pseudomonadati</taxon>
        <taxon>Pseudomonadota</taxon>
        <taxon>Gammaproteobacteria</taxon>
        <taxon>Aeromonadales</taxon>
        <taxon>Succinivibrionaceae</taxon>
        <taxon>Succinivibrio</taxon>
    </lineage>
</organism>
<dbReference type="AlphaFoldDB" id="A0A1T4VLJ9"/>
<feature type="domain" description="GGDEF" evidence="2">
    <location>
        <begin position="356"/>
        <end position="482"/>
    </location>
</feature>
<dbReference type="InterPro" id="IPR000160">
    <property type="entry name" value="GGDEF_dom"/>
</dbReference>
<dbReference type="SUPFAM" id="SSF55073">
    <property type="entry name" value="Nucleotide cyclase"/>
    <property type="match status" value="1"/>
</dbReference>
<dbReference type="InterPro" id="IPR043128">
    <property type="entry name" value="Rev_trsase/Diguanyl_cyclase"/>
</dbReference>
<sequence>MSKNNIDTTVDDIFSDAFVSDSIQSDIDFNNLDDIVYNSSSSFDISEIADILLDSIDEYVFITDTTTKNIVYINKPLCEALDINSSFVGTCHELLCGRDTPCPDCTSNKITDDSIFIINHLNSRLHSNFVLRARNLELYNRTYTINVALPKTNQALVIPFREINKLNTNDILAPYLKLYAENVCYPEVQIYKFIEYFGLELSAENCTLFEHIDLSKNISYQNYEIDPTLNMIRTQIWVNEDLNVPDDYVLVPKDIVNKAYEERVYKEYAVDDALYVAIPLEFDLNPVGMVFIKNPNRDYLKVLEPAIKTIQRLLTGSIEHKKMHMELSNVASTDPLTGLKNRKQMLVDINNLSLNNRIGVIFLNVNSLKEINTEHGTKFGDEILVKTASLLKQLMPDNRNIYRIGGDEFVAIHTAIDETEFCVLSDMLKAFMLSEKGFSVSVGTHWEKSGILIQKAINLAESDMYTEKKTYYRKNHNCSRYRKQNDAILKLIEPDKIKSYIEQNCFKILYQPKFKIQNDVAEIAGAEALVRLVINGTVIPPDDFIPALESAHYTYLIDYYVFETICKRMRERLDQNEKVLPVSCNFSRHTIIRTDFKETLKSILNKYSIGYDLIPLEVSEHTNTSRYQDLIEVTNNLAEEGFNISIDDFGTAHANIYSLADLSVNEVKFDKKLIDNLASENNSKITTILGVLITMCKKLGIKTIAEGVEEKEQSDILKALGCDEIQGYYYSKPIKEDDYYGKF</sequence>
<evidence type="ECO:0000259" key="2">
    <source>
        <dbReference type="PROSITE" id="PS50887"/>
    </source>
</evidence>
<feature type="domain" description="EAL" evidence="1">
    <location>
        <begin position="490"/>
        <end position="743"/>
    </location>
</feature>
<dbReference type="SMART" id="SM00052">
    <property type="entry name" value="EAL"/>
    <property type="match status" value="1"/>
</dbReference>
<dbReference type="NCBIfam" id="TIGR00254">
    <property type="entry name" value="GGDEF"/>
    <property type="match status" value="1"/>
</dbReference>
<dbReference type="GO" id="GO:0071111">
    <property type="term" value="F:cyclic-guanylate-specific phosphodiesterase activity"/>
    <property type="evidence" value="ECO:0007669"/>
    <property type="project" value="InterPro"/>
</dbReference>
<evidence type="ECO:0000313" key="3">
    <source>
        <dbReference type="EMBL" id="SKA65787.1"/>
    </source>
</evidence>
<evidence type="ECO:0000259" key="1">
    <source>
        <dbReference type="PROSITE" id="PS50883"/>
    </source>
</evidence>
<accession>A0A1T4VLJ9</accession>
<dbReference type="InterPro" id="IPR035919">
    <property type="entry name" value="EAL_sf"/>
</dbReference>
<dbReference type="PROSITE" id="PS50883">
    <property type="entry name" value="EAL"/>
    <property type="match status" value="1"/>
</dbReference>
<dbReference type="PANTHER" id="PTHR33121:SF71">
    <property type="entry name" value="OXYGEN SENSOR PROTEIN DOSP"/>
    <property type="match status" value="1"/>
</dbReference>
<dbReference type="CDD" id="cd01949">
    <property type="entry name" value="GGDEF"/>
    <property type="match status" value="1"/>
</dbReference>
<proteinExistence type="predicted"/>
<dbReference type="PROSITE" id="PS50887">
    <property type="entry name" value="GGDEF"/>
    <property type="match status" value="1"/>
</dbReference>
<reference evidence="4" key="1">
    <citation type="submission" date="2017-02" db="EMBL/GenBank/DDBJ databases">
        <authorList>
            <person name="Varghese N."/>
            <person name="Submissions S."/>
        </authorList>
    </citation>
    <scope>NUCLEOTIDE SEQUENCE [LARGE SCALE GENOMIC DNA]</scope>
    <source>
        <strain evidence="4">DSM 3072</strain>
    </source>
</reference>
<dbReference type="Pfam" id="PF00990">
    <property type="entry name" value="GGDEF"/>
    <property type="match status" value="1"/>
</dbReference>
<dbReference type="Gene3D" id="3.30.70.270">
    <property type="match status" value="1"/>
</dbReference>
<gene>
    <name evidence="3" type="ORF">SAMN02745213_01700</name>
</gene>
<name>A0A1T4VLJ9_9GAMM</name>
<dbReference type="EMBL" id="FUXX01000031">
    <property type="protein sequence ID" value="SKA65787.1"/>
    <property type="molecule type" value="Genomic_DNA"/>
</dbReference>
<dbReference type="Pfam" id="PF00563">
    <property type="entry name" value="EAL"/>
    <property type="match status" value="1"/>
</dbReference>
<dbReference type="Proteomes" id="UP000242432">
    <property type="component" value="Unassembled WGS sequence"/>
</dbReference>
<dbReference type="PANTHER" id="PTHR33121">
    <property type="entry name" value="CYCLIC DI-GMP PHOSPHODIESTERASE PDEF"/>
    <property type="match status" value="1"/>
</dbReference>
<protein>
    <submittedName>
        <fullName evidence="3">Diguanylate cyclase (GGDEF) domain-containing protein</fullName>
    </submittedName>
</protein>
<keyword evidence="4" id="KW-1185">Reference proteome</keyword>
<dbReference type="STRING" id="83771.SAMN02910357_00274"/>
<dbReference type="CDD" id="cd01948">
    <property type="entry name" value="EAL"/>
    <property type="match status" value="1"/>
</dbReference>
<dbReference type="SMART" id="SM00267">
    <property type="entry name" value="GGDEF"/>
    <property type="match status" value="1"/>
</dbReference>
<dbReference type="InterPro" id="IPR001633">
    <property type="entry name" value="EAL_dom"/>
</dbReference>
<dbReference type="SUPFAM" id="SSF141868">
    <property type="entry name" value="EAL domain-like"/>
    <property type="match status" value="1"/>
</dbReference>